<comment type="catalytic activity">
    <reaction evidence="9">
        <text>harderoheme III + H2O2 + H(+) = heme b + CO2 + 2 H2O</text>
        <dbReference type="Rhea" id="RHEA:57944"/>
        <dbReference type="ChEBI" id="CHEBI:15377"/>
        <dbReference type="ChEBI" id="CHEBI:15378"/>
        <dbReference type="ChEBI" id="CHEBI:16240"/>
        <dbReference type="ChEBI" id="CHEBI:16526"/>
        <dbReference type="ChEBI" id="CHEBI:60344"/>
        <dbReference type="ChEBI" id="CHEBI:142463"/>
    </reaction>
</comment>
<comment type="function">
    <text evidence="9">Involved in coproporphyrin-dependent heme b biosynthesis. Catalyzes the decarboxylation of Fe-coproporphyrin III (coproheme) to heme b (protoheme IX), the last step of the pathway. The reaction occurs in a stepwise manner with a three-propionate intermediate.</text>
</comment>
<keyword evidence="2 9" id="KW-0349">Heme</keyword>
<name>A0A3N2AR51_9MICO</name>
<dbReference type="HAMAP" id="MF_02244">
    <property type="entry name" value="Coproheme_decarbox_2"/>
    <property type="match status" value="1"/>
</dbReference>
<evidence type="ECO:0000256" key="3">
    <source>
        <dbReference type="ARBA" id="ARBA00022723"/>
    </source>
</evidence>
<comment type="cofactor">
    <cofactor evidence="9">
        <name>Fe-coproporphyrin III</name>
        <dbReference type="ChEBI" id="CHEBI:68438"/>
    </cofactor>
    <text evidence="9">Fe-coproporphyrin III acts as both substrate and redox cofactor.</text>
</comment>
<evidence type="ECO:0000256" key="7">
    <source>
        <dbReference type="ARBA" id="ARBA00049896"/>
    </source>
</evidence>
<dbReference type="SUPFAM" id="SSF54909">
    <property type="entry name" value="Dimeric alpha+beta barrel"/>
    <property type="match status" value="1"/>
</dbReference>
<comment type="catalytic activity">
    <reaction evidence="7">
        <text>Fe-coproporphyrin III + 2 H2O2 + 2 H(+) = heme b + 2 CO2 + 4 H2O</text>
        <dbReference type="Rhea" id="RHEA:56516"/>
        <dbReference type="ChEBI" id="CHEBI:15377"/>
        <dbReference type="ChEBI" id="CHEBI:15378"/>
        <dbReference type="ChEBI" id="CHEBI:16240"/>
        <dbReference type="ChEBI" id="CHEBI:16526"/>
        <dbReference type="ChEBI" id="CHEBI:60344"/>
        <dbReference type="ChEBI" id="CHEBI:68438"/>
        <dbReference type="EC" id="1.3.98.5"/>
    </reaction>
    <physiologicalReaction direction="left-to-right" evidence="7">
        <dbReference type="Rhea" id="RHEA:56517"/>
    </physiologicalReaction>
</comment>
<keyword evidence="11" id="KW-1185">Reference proteome</keyword>
<reference evidence="10 11" key="1">
    <citation type="submission" date="2018-11" db="EMBL/GenBank/DDBJ databases">
        <title>Sequencing the genomes of 1000 actinobacteria strains.</title>
        <authorList>
            <person name="Klenk H.-P."/>
        </authorList>
    </citation>
    <scope>NUCLEOTIDE SEQUENCE [LARGE SCALE GENOMIC DNA]</scope>
    <source>
        <strain evidence="10 11">DSM 9580</strain>
    </source>
</reference>
<dbReference type="GO" id="GO:0046872">
    <property type="term" value="F:metal ion binding"/>
    <property type="evidence" value="ECO:0007669"/>
    <property type="project" value="UniProtKB-KW"/>
</dbReference>
<keyword evidence="3 9" id="KW-0479">Metal-binding</keyword>
<dbReference type="PANTHER" id="PTHR36843">
    <property type="entry name" value="HEME-DEPENDENT PEROXIDASE YWFI-RELATED"/>
    <property type="match status" value="1"/>
</dbReference>
<dbReference type="AlphaFoldDB" id="A0A3N2AR51"/>
<comment type="catalytic activity">
    <reaction evidence="9">
        <text>Fe-coproporphyrin III + H2O2 + H(+) = harderoheme III + CO2 + 2 H2O</text>
        <dbReference type="Rhea" id="RHEA:57940"/>
        <dbReference type="ChEBI" id="CHEBI:15377"/>
        <dbReference type="ChEBI" id="CHEBI:15378"/>
        <dbReference type="ChEBI" id="CHEBI:16240"/>
        <dbReference type="ChEBI" id="CHEBI:16526"/>
        <dbReference type="ChEBI" id="CHEBI:68438"/>
        <dbReference type="ChEBI" id="CHEBI:142463"/>
    </reaction>
</comment>
<evidence type="ECO:0000256" key="1">
    <source>
        <dbReference type="ARBA" id="ARBA00014413"/>
    </source>
</evidence>
<dbReference type="InterPro" id="IPR011008">
    <property type="entry name" value="Dimeric_a/b-barrel"/>
</dbReference>
<feature type="binding site" description="axial binding residue" evidence="9">
    <location>
        <position position="165"/>
    </location>
    <ligand>
        <name>Fe-coproporphyrin III</name>
        <dbReference type="ChEBI" id="CHEBI:68438"/>
    </ligand>
    <ligandPart>
        <name>Fe</name>
        <dbReference type="ChEBI" id="CHEBI:18248"/>
    </ligandPart>
</feature>
<evidence type="ECO:0000256" key="6">
    <source>
        <dbReference type="ARBA" id="ARBA00030236"/>
    </source>
</evidence>
<evidence type="ECO:0000313" key="11">
    <source>
        <dbReference type="Proteomes" id="UP000275456"/>
    </source>
</evidence>
<evidence type="ECO:0000256" key="4">
    <source>
        <dbReference type="ARBA" id="ARBA00023004"/>
    </source>
</evidence>
<keyword evidence="9" id="KW-0560">Oxidoreductase</keyword>
<feature type="active site" evidence="9">
    <location>
        <position position="142"/>
    </location>
</feature>
<comment type="caution">
    <text evidence="10">The sequence shown here is derived from an EMBL/GenBank/DDBJ whole genome shotgun (WGS) entry which is preliminary data.</text>
</comment>
<dbReference type="EC" id="1.3.98.5" evidence="8 9"/>
<dbReference type="GO" id="GO:0006785">
    <property type="term" value="P:heme B biosynthetic process"/>
    <property type="evidence" value="ECO:0007669"/>
    <property type="project" value="UniProtKB-UniRule"/>
</dbReference>
<dbReference type="PANTHER" id="PTHR36843:SF1">
    <property type="entry name" value="COPROHEME DECARBOXYLASE"/>
    <property type="match status" value="1"/>
</dbReference>
<comment type="pathway">
    <text evidence="9">Porphyrin-containing compound metabolism; protoheme biosynthesis.</text>
</comment>
<keyword evidence="4 9" id="KW-0408">Iron</keyword>
<dbReference type="GO" id="GO:0020037">
    <property type="term" value="F:heme binding"/>
    <property type="evidence" value="ECO:0007669"/>
    <property type="project" value="InterPro"/>
</dbReference>
<evidence type="ECO:0000313" key="10">
    <source>
        <dbReference type="EMBL" id="ROR65529.1"/>
    </source>
</evidence>
<gene>
    <name evidence="9" type="primary">chdC</name>
    <name evidence="10" type="ORF">EDD26_0895</name>
</gene>
<proteinExistence type="inferred from homology"/>
<evidence type="ECO:0000256" key="2">
    <source>
        <dbReference type="ARBA" id="ARBA00022617"/>
    </source>
</evidence>
<dbReference type="InterPro" id="IPR010644">
    <property type="entry name" value="ChdC/CLD"/>
</dbReference>
<dbReference type="Gene3D" id="3.30.70.1030">
    <property type="entry name" value="Apc35880, domain 1"/>
    <property type="match status" value="1"/>
</dbReference>
<keyword evidence="9" id="KW-0350">Heme biosynthesis</keyword>
<accession>A0A3N2AR51</accession>
<dbReference type="GO" id="GO:0016634">
    <property type="term" value="F:oxidoreductase activity, acting on the CH-CH group of donors, oxygen as acceptor"/>
    <property type="evidence" value="ECO:0007669"/>
    <property type="project" value="UniProtKB-UniRule"/>
</dbReference>
<dbReference type="EMBL" id="RKHJ01000001">
    <property type="protein sequence ID" value="ROR65529.1"/>
    <property type="molecule type" value="Genomic_DNA"/>
</dbReference>
<sequence>MSEHTPQQAGQEQADQQQDDGYTIWSVHRRGATADGASGAGTSLADEIAALEREGIVVRGIYDVSGMRHDADVMVWMHGAPGAALEPQALQAAVRRVRRTRELAGTTQTWGAMGVHRDAEFNKRHVPGYMRGIEPKRWVTVYPFNRSYDWYLLPAEDRGRMLAEHGRAGAAYRGVVANTVSAFALGDYEWILPLEADELTELVDMMRELRAVEARMHVRDEIPFFTGRRIAADEIEEVLA</sequence>
<dbReference type="NCBIfam" id="NF042928">
    <property type="entry name" value="HemQ_actino"/>
    <property type="match status" value="1"/>
</dbReference>
<dbReference type="Proteomes" id="UP000275456">
    <property type="component" value="Unassembled WGS sequence"/>
</dbReference>
<evidence type="ECO:0000256" key="5">
    <source>
        <dbReference type="ARBA" id="ARBA00029882"/>
    </source>
</evidence>
<evidence type="ECO:0000256" key="9">
    <source>
        <dbReference type="HAMAP-Rule" id="MF_02244"/>
    </source>
</evidence>
<dbReference type="RefSeq" id="WP_123696610.1">
    <property type="nucleotide sequence ID" value="NZ_RKHJ01000001.1"/>
</dbReference>
<protein>
    <recommendedName>
        <fullName evidence="1 9">Coproheme decarboxylase</fullName>
        <ecNumber evidence="8 9">1.3.98.5</ecNumber>
    </recommendedName>
    <alternativeName>
        <fullName evidence="5 9">Coproheme III oxidative decarboxylase</fullName>
    </alternativeName>
    <alternativeName>
        <fullName evidence="6 9">Hydrogen peroxide-dependent heme synthase</fullName>
    </alternativeName>
</protein>
<comment type="similarity">
    <text evidence="9">Belongs to the ChdC family. Type 2 subfamily.</text>
</comment>
<evidence type="ECO:0000256" key="8">
    <source>
        <dbReference type="ARBA" id="ARBA00050019"/>
    </source>
</evidence>
<dbReference type="OrthoDB" id="9773646at2"/>
<organism evidence="10 11">
    <name type="scientific">Agrococcus jenensis</name>
    <dbReference type="NCBI Taxonomy" id="46353"/>
    <lineage>
        <taxon>Bacteria</taxon>
        <taxon>Bacillati</taxon>
        <taxon>Actinomycetota</taxon>
        <taxon>Actinomycetes</taxon>
        <taxon>Micrococcales</taxon>
        <taxon>Microbacteriaceae</taxon>
        <taxon>Agrococcus</taxon>
    </lineage>
</organism>
<dbReference type="Pfam" id="PF06778">
    <property type="entry name" value="Chlor_dismutase"/>
    <property type="match status" value="1"/>
</dbReference>